<keyword evidence="6" id="KW-0067">ATP-binding</keyword>
<dbReference type="InterPro" id="IPR013525">
    <property type="entry name" value="ABC2_TM"/>
</dbReference>
<dbReference type="InterPro" id="IPR027417">
    <property type="entry name" value="P-loop_NTPase"/>
</dbReference>
<comment type="subcellular location">
    <subcellularLocation>
        <location evidence="1">Membrane</location>
        <topology evidence="1">Multi-pass membrane protein</topology>
    </subcellularLocation>
</comment>
<keyword evidence="5" id="KW-0547">Nucleotide-binding</keyword>
<gene>
    <name evidence="11" type="ORF">CBOVIS_LOCUS5471</name>
</gene>
<dbReference type="NCBIfam" id="TIGR00955">
    <property type="entry name" value="3a01204"/>
    <property type="match status" value="1"/>
</dbReference>
<dbReference type="InterPro" id="IPR003439">
    <property type="entry name" value="ABC_transporter-like_ATP-bd"/>
</dbReference>
<evidence type="ECO:0000256" key="1">
    <source>
        <dbReference type="ARBA" id="ARBA00004141"/>
    </source>
</evidence>
<evidence type="ECO:0000256" key="2">
    <source>
        <dbReference type="ARBA" id="ARBA00005814"/>
    </source>
</evidence>
<dbReference type="InterPro" id="IPR043926">
    <property type="entry name" value="ABCG_dom"/>
</dbReference>
<dbReference type="Proteomes" id="UP000494206">
    <property type="component" value="Unassembled WGS sequence"/>
</dbReference>
<dbReference type="InterPro" id="IPR050352">
    <property type="entry name" value="ABCG_transporters"/>
</dbReference>
<evidence type="ECO:0000256" key="9">
    <source>
        <dbReference type="SAM" id="Phobius"/>
    </source>
</evidence>
<keyword evidence="4 9" id="KW-0812">Transmembrane</keyword>
<evidence type="ECO:0000256" key="6">
    <source>
        <dbReference type="ARBA" id="ARBA00022840"/>
    </source>
</evidence>
<dbReference type="PANTHER" id="PTHR48041">
    <property type="entry name" value="ABC TRANSPORTER G FAMILY MEMBER 28"/>
    <property type="match status" value="1"/>
</dbReference>
<keyword evidence="12" id="KW-1185">Reference proteome</keyword>
<reference evidence="11 12" key="1">
    <citation type="submission" date="2020-04" db="EMBL/GenBank/DDBJ databases">
        <authorList>
            <person name="Laetsch R D."/>
            <person name="Stevens L."/>
            <person name="Kumar S."/>
            <person name="Blaxter L. M."/>
        </authorList>
    </citation>
    <scope>NUCLEOTIDE SEQUENCE [LARGE SCALE GENOMIC DNA]</scope>
</reference>
<dbReference type="GO" id="GO:0005886">
    <property type="term" value="C:plasma membrane"/>
    <property type="evidence" value="ECO:0007669"/>
    <property type="project" value="TreeGrafter"/>
</dbReference>
<dbReference type="Pfam" id="PF01061">
    <property type="entry name" value="ABC2_membrane"/>
    <property type="match status" value="1"/>
</dbReference>
<feature type="transmembrane region" description="Helical" evidence="9">
    <location>
        <begin position="488"/>
        <end position="513"/>
    </location>
</feature>
<evidence type="ECO:0000256" key="8">
    <source>
        <dbReference type="ARBA" id="ARBA00023136"/>
    </source>
</evidence>
<dbReference type="EMBL" id="CADEPM010000003">
    <property type="protein sequence ID" value="CAB3402936.1"/>
    <property type="molecule type" value="Genomic_DNA"/>
</dbReference>
<comment type="caution">
    <text evidence="11">The sequence shown here is derived from an EMBL/GenBank/DDBJ whole genome shotgun (WGS) entry which is preliminary data.</text>
</comment>
<dbReference type="FunFam" id="3.40.50.300:FF:002134">
    <property type="entry name" value="ABC transporter ATP-binding protein/permease wht-1"/>
    <property type="match status" value="1"/>
</dbReference>
<dbReference type="AlphaFoldDB" id="A0A8S1ETV8"/>
<protein>
    <recommendedName>
        <fullName evidence="10">ABC transporter domain-containing protein</fullName>
    </recommendedName>
</protein>
<evidence type="ECO:0000313" key="12">
    <source>
        <dbReference type="Proteomes" id="UP000494206"/>
    </source>
</evidence>
<dbReference type="Pfam" id="PF19055">
    <property type="entry name" value="ABC2_membrane_7"/>
    <property type="match status" value="1"/>
</dbReference>
<evidence type="ECO:0000259" key="10">
    <source>
        <dbReference type="PROSITE" id="PS50893"/>
    </source>
</evidence>
<evidence type="ECO:0000256" key="4">
    <source>
        <dbReference type="ARBA" id="ARBA00022692"/>
    </source>
</evidence>
<dbReference type="GO" id="GO:0140359">
    <property type="term" value="F:ABC-type transporter activity"/>
    <property type="evidence" value="ECO:0007669"/>
    <property type="project" value="InterPro"/>
</dbReference>
<organism evidence="11 12">
    <name type="scientific">Caenorhabditis bovis</name>
    <dbReference type="NCBI Taxonomy" id="2654633"/>
    <lineage>
        <taxon>Eukaryota</taxon>
        <taxon>Metazoa</taxon>
        <taxon>Ecdysozoa</taxon>
        <taxon>Nematoda</taxon>
        <taxon>Chromadorea</taxon>
        <taxon>Rhabditida</taxon>
        <taxon>Rhabditina</taxon>
        <taxon>Rhabditomorpha</taxon>
        <taxon>Rhabditoidea</taxon>
        <taxon>Rhabditidae</taxon>
        <taxon>Peloderinae</taxon>
        <taxon>Caenorhabditis</taxon>
    </lineage>
</organism>
<dbReference type="Pfam" id="PF00005">
    <property type="entry name" value="ABC_tran"/>
    <property type="match status" value="1"/>
</dbReference>
<dbReference type="GO" id="GO:0005524">
    <property type="term" value="F:ATP binding"/>
    <property type="evidence" value="ECO:0007669"/>
    <property type="project" value="UniProtKB-KW"/>
</dbReference>
<dbReference type="PANTHER" id="PTHR48041:SF93">
    <property type="entry name" value="ABC TRANSPORTER ATP-BINDING PROTEIN_PERMEASE WHT-1"/>
    <property type="match status" value="1"/>
</dbReference>
<dbReference type="SMART" id="SM00382">
    <property type="entry name" value="AAA"/>
    <property type="match status" value="1"/>
</dbReference>
<comment type="similarity">
    <text evidence="2">Belongs to the ABC transporter superfamily. ABCG family. Eye pigment precursor importer (TC 3.A.1.204) subfamily.</text>
</comment>
<evidence type="ECO:0000313" key="11">
    <source>
        <dbReference type="EMBL" id="CAB3402936.1"/>
    </source>
</evidence>
<proteinExistence type="inferred from homology"/>
<feature type="transmembrane region" description="Helical" evidence="9">
    <location>
        <begin position="464"/>
        <end position="482"/>
    </location>
</feature>
<dbReference type="OrthoDB" id="66620at2759"/>
<dbReference type="InterPro" id="IPR005284">
    <property type="entry name" value="Pigment_permease/Abcg"/>
</dbReference>
<feature type="domain" description="ABC transporter" evidence="10">
    <location>
        <begin position="37"/>
        <end position="282"/>
    </location>
</feature>
<accession>A0A8S1ETV8</accession>
<dbReference type="PROSITE" id="PS50893">
    <property type="entry name" value="ABC_TRANSPORTER_2"/>
    <property type="match status" value="1"/>
</dbReference>
<evidence type="ECO:0000256" key="5">
    <source>
        <dbReference type="ARBA" id="ARBA00022741"/>
    </source>
</evidence>
<keyword evidence="7 9" id="KW-1133">Transmembrane helix</keyword>
<feature type="transmembrane region" description="Helical" evidence="9">
    <location>
        <begin position="609"/>
        <end position="629"/>
    </location>
</feature>
<dbReference type="GO" id="GO:0016887">
    <property type="term" value="F:ATP hydrolysis activity"/>
    <property type="evidence" value="ECO:0007669"/>
    <property type="project" value="InterPro"/>
</dbReference>
<name>A0A8S1ETV8_9PELO</name>
<evidence type="ECO:0000256" key="7">
    <source>
        <dbReference type="ARBA" id="ARBA00022989"/>
    </source>
</evidence>
<evidence type="ECO:0000256" key="3">
    <source>
        <dbReference type="ARBA" id="ARBA00022448"/>
    </source>
</evidence>
<feature type="transmembrane region" description="Helical" evidence="9">
    <location>
        <begin position="384"/>
        <end position="415"/>
    </location>
</feature>
<keyword evidence="8 9" id="KW-0472">Membrane</keyword>
<feature type="transmembrane region" description="Helical" evidence="9">
    <location>
        <begin position="525"/>
        <end position="551"/>
    </location>
</feature>
<dbReference type="InterPro" id="IPR003593">
    <property type="entry name" value="AAA+_ATPase"/>
</dbReference>
<dbReference type="Gene3D" id="3.40.50.300">
    <property type="entry name" value="P-loop containing nucleotide triphosphate hydrolases"/>
    <property type="match status" value="1"/>
</dbReference>
<sequence>MIFDDAKSSLIFADHSNSYADGCNLYWSSLNVIGPETTSSNIVNRLKTPIKARKILHNVSGMAESGKLLAIMGSSGAGKTTLLNVLTSRNLDNLDVQGTILLDGKRTNKWKMREISAFVQQHDVFVGTLTAREHLNFMARLRMGPQFSKCDRELRVETVINQMGLQKCADTIIGIPNQLKGLSCGEKKRLAFASEILTCPKILFCDEPTSGLDAFMAATVVQALRRLADEGMTVIITIHQPSSQIYSLFHNVCLMACGRIIYLGPGDQAVSLFENCGYPCPPFYNPADHLIRTLAVIDNDRATSLQTIAKIRNGFYRSDLGKEMLAIGQAQVNESARSDSFGSERTAAFFAQEYKTSFYNQFCALLWRSWITVIRDPNLLSVRLFQVVITALITGIVYFQTPITSATIISLNGILFNHIRSLNFMLQFPNVPVITAELPIVLRENANGIYKTSAYFVAKNVAELPQYIILPVLFNCIVYWMSGLYPNFSNFCFASFIAILITNVAISVSYAVATIFANTDVAMTILPIFVVPVMAFGGFFISLSTIPPYFIWLRDLSYFKYGYEALAINQWESVHVIPDCFNSTISCPKSGQEVLEQIDFAAGNKIEDAIILFLMFILIRIVAFIALMLRSFSSQ</sequence>
<keyword evidence="3" id="KW-0813">Transport</keyword>
<dbReference type="SUPFAM" id="SSF52540">
    <property type="entry name" value="P-loop containing nucleoside triphosphate hydrolases"/>
    <property type="match status" value="1"/>
</dbReference>